<accession>A0A2U1N669</accession>
<dbReference type="Pfam" id="PF05097">
    <property type="entry name" value="DUF688"/>
    <property type="match status" value="1"/>
</dbReference>
<sequence>MENNKLNISRPLLSVRRVLSMPTSPSNSNRENENRLPVRPTIEIIKPELNSGQLVNSGSVPFGWEQSPGRPKNESNKISQTKKYSPTIPKLPPGRCLKPVKKDLAPNVINIARNGSSSSRDDNDHHHESDSDEAYMDALDTLSRGETSFYNCSVSGVSGFGSNVISPGSRPDDSKMRDFMMRRFLPAAKAMTTDVPQHTLKKNVVKEKPREVRILVNTDDKKGQLRYGPNFLEEDTYDKKESEEESADDSDSDYKVLGNKSSKFCGLIPRGFCSANPVRGMCMKTRFPTPAGNKTHPSGPSSSSVSSISGSENEPARIAIHEHRALNGIVKKDSTEPAKLEGSKLYNRLQGPGISVTVSGPSQSTVSEQSPSSANKTGVSFKELLADKNKNEPETITNGQDSIVEKTLYVDTVHVVKSPKEASVPSNEKPQSSSVNASFESDTCADKSKHDMKTEGWTNTEFDADEFEYTSCDKKMKGYEQKLYELYAPPPLPRSPSDSWLWRTLPSASSKPTTPNKWNPKDGPSSDTLASDQETDKNNESQSPQGPLDTIPEN</sequence>
<feature type="region of interest" description="Disordered" evidence="1">
    <location>
        <begin position="225"/>
        <end position="253"/>
    </location>
</feature>
<feature type="region of interest" description="Disordered" evidence="1">
    <location>
        <begin position="419"/>
        <end position="465"/>
    </location>
</feature>
<reference evidence="2 3" key="1">
    <citation type="journal article" date="2018" name="Mol. Plant">
        <title>The genome of Artemisia annua provides insight into the evolution of Asteraceae family and artemisinin biosynthesis.</title>
        <authorList>
            <person name="Shen Q."/>
            <person name="Zhang L."/>
            <person name="Liao Z."/>
            <person name="Wang S."/>
            <person name="Yan T."/>
            <person name="Shi P."/>
            <person name="Liu M."/>
            <person name="Fu X."/>
            <person name="Pan Q."/>
            <person name="Wang Y."/>
            <person name="Lv Z."/>
            <person name="Lu X."/>
            <person name="Zhang F."/>
            <person name="Jiang W."/>
            <person name="Ma Y."/>
            <person name="Chen M."/>
            <person name="Hao X."/>
            <person name="Li L."/>
            <person name="Tang Y."/>
            <person name="Lv G."/>
            <person name="Zhou Y."/>
            <person name="Sun X."/>
            <person name="Brodelius P.E."/>
            <person name="Rose J.K.C."/>
            <person name="Tang K."/>
        </authorList>
    </citation>
    <scope>NUCLEOTIDE SEQUENCE [LARGE SCALE GENOMIC DNA]</scope>
    <source>
        <strain evidence="3">cv. Huhao1</strain>
        <tissue evidence="2">Leaf</tissue>
    </source>
</reference>
<dbReference type="AlphaFoldDB" id="A0A2U1N669"/>
<feature type="compositionally biased region" description="Low complexity" evidence="1">
    <location>
        <begin position="297"/>
        <end position="311"/>
    </location>
</feature>
<feature type="compositionally biased region" description="Basic and acidic residues" evidence="1">
    <location>
        <begin position="444"/>
        <end position="454"/>
    </location>
</feature>
<protein>
    <submittedName>
        <fullName evidence="2">Uncharacterized protein</fullName>
    </submittedName>
</protein>
<evidence type="ECO:0000256" key="1">
    <source>
        <dbReference type="SAM" id="MobiDB-lite"/>
    </source>
</evidence>
<evidence type="ECO:0000313" key="3">
    <source>
        <dbReference type="Proteomes" id="UP000245207"/>
    </source>
</evidence>
<dbReference type="InterPro" id="IPR007789">
    <property type="entry name" value="DUF688"/>
</dbReference>
<dbReference type="PANTHER" id="PTHR33671:SF2">
    <property type="entry name" value="N-METHYLTRANSFERASE, PUTATIVE (DUF688)-RELATED"/>
    <property type="match status" value="1"/>
</dbReference>
<feature type="region of interest" description="Disordered" evidence="1">
    <location>
        <begin position="487"/>
        <end position="554"/>
    </location>
</feature>
<dbReference type="PANTHER" id="PTHR33671">
    <property type="entry name" value="N-METHYLTRANSFERASE, PUTATIVE (DUF688)-RELATED"/>
    <property type="match status" value="1"/>
</dbReference>
<dbReference type="EMBL" id="PKPP01003524">
    <property type="protein sequence ID" value="PWA69002.1"/>
    <property type="molecule type" value="Genomic_DNA"/>
</dbReference>
<keyword evidence="3" id="KW-1185">Reference proteome</keyword>
<organism evidence="2 3">
    <name type="scientific">Artemisia annua</name>
    <name type="common">Sweet wormwood</name>
    <dbReference type="NCBI Taxonomy" id="35608"/>
    <lineage>
        <taxon>Eukaryota</taxon>
        <taxon>Viridiplantae</taxon>
        <taxon>Streptophyta</taxon>
        <taxon>Embryophyta</taxon>
        <taxon>Tracheophyta</taxon>
        <taxon>Spermatophyta</taxon>
        <taxon>Magnoliopsida</taxon>
        <taxon>eudicotyledons</taxon>
        <taxon>Gunneridae</taxon>
        <taxon>Pentapetalae</taxon>
        <taxon>asterids</taxon>
        <taxon>campanulids</taxon>
        <taxon>Asterales</taxon>
        <taxon>Asteraceae</taxon>
        <taxon>Asteroideae</taxon>
        <taxon>Anthemideae</taxon>
        <taxon>Artemisiinae</taxon>
        <taxon>Artemisia</taxon>
    </lineage>
</organism>
<comment type="caution">
    <text evidence="2">The sequence shown here is derived from an EMBL/GenBank/DDBJ whole genome shotgun (WGS) entry which is preliminary data.</text>
</comment>
<feature type="region of interest" description="Disordered" evidence="1">
    <location>
        <begin position="352"/>
        <end position="377"/>
    </location>
</feature>
<feature type="compositionally biased region" description="Low complexity" evidence="1">
    <location>
        <begin position="361"/>
        <end position="373"/>
    </location>
</feature>
<dbReference type="OrthoDB" id="677721at2759"/>
<feature type="region of interest" description="Disordered" evidence="1">
    <location>
        <begin position="112"/>
        <end position="134"/>
    </location>
</feature>
<dbReference type="Proteomes" id="UP000245207">
    <property type="component" value="Unassembled WGS sequence"/>
</dbReference>
<gene>
    <name evidence="2" type="ORF">CTI12_AA300750</name>
</gene>
<proteinExistence type="predicted"/>
<feature type="compositionally biased region" description="Polar residues" evidence="1">
    <location>
        <begin position="506"/>
        <end position="517"/>
    </location>
</feature>
<feature type="compositionally biased region" description="Basic and acidic residues" evidence="1">
    <location>
        <begin position="119"/>
        <end position="129"/>
    </location>
</feature>
<name>A0A2U1N669_ARTAN</name>
<feature type="region of interest" description="Disordered" evidence="1">
    <location>
        <begin position="287"/>
        <end position="313"/>
    </location>
</feature>
<dbReference type="STRING" id="35608.A0A2U1N669"/>
<feature type="compositionally biased region" description="Polar residues" evidence="1">
    <location>
        <begin position="424"/>
        <end position="441"/>
    </location>
</feature>
<feature type="region of interest" description="Disordered" evidence="1">
    <location>
        <begin position="58"/>
        <end position="100"/>
    </location>
</feature>
<evidence type="ECO:0000313" key="2">
    <source>
        <dbReference type="EMBL" id="PWA69002.1"/>
    </source>
</evidence>